<organism evidence="2 3">
    <name type="scientific">Poseidonocella pacifica</name>
    <dbReference type="NCBI Taxonomy" id="871651"/>
    <lineage>
        <taxon>Bacteria</taxon>
        <taxon>Pseudomonadati</taxon>
        <taxon>Pseudomonadota</taxon>
        <taxon>Alphaproteobacteria</taxon>
        <taxon>Rhodobacterales</taxon>
        <taxon>Roseobacteraceae</taxon>
        <taxon>Poseidonocella</taxon>
    </lineage>
</organism>
<dbReference type="InterPro" id="IPR028992">
    <property type="entry name" value="Hedgehog/Intein_dom"/>
</dbReference>
<evidence type="ECO:0000259" key="1">
    <source>
        <dbReference type="Pfam" id="PF13403"/>
    </source>
</evidence>
<reference evidence="2 3" key="1">
    <citation type="submission" date="2016-10" db="EMBL/GenBank/DDBJ databases">
        <authorList>
            <person name="de Groot N.N."/>
        </authorList>
    </citation>
    <scope>NUCLEOTIDE SEQUENCE [LARGE SCALE GENOMIC DNA]</scope>
    <source>
        <strain evidence="2 3">DSM 29316</strain>
    </source>
</reference>
<feature type="domain" description="Hedgehog/Intein (Hint)" evidence="1">
    <location>
        <begin position="167"/>
        <end position="305"/>
    </location>
</feature>
<name>A0A1I0X8I5_9RHOB</name>
<dbReference type="OrthoDB" id="6305173at2"/>
<dbReference type="EMBL" id="FOJU01000003">
    <property type="protein sequence ID" value="SFA97164.1"/>
    <property type="molecule type" value="Genomic_DNA"/>
</dbReference>
<dbReference type="InterPro" id="IPR036844">
    <property type="entry name" value="Hint_dom_sf"/>
</dbReference>
<evidence type="ECO:0000313" key="3">
    <source>
        <dbReference type="Proteomes" id="UP000198796"/>
    </source>
</evidence>
<keyword evidence="3" id="KW-1185">Reference proteome</keyword>
<gene>
    <name evidence="2" type="ORF">SAMN05421688_1981</name>
</gene>
<proteinExistence type="predicted"/>
<protein>
    <submittedName>
        <fullName evidence="2">Hint domain-containing protein</fullName>
    </submittedName>
</protein>
<accession>A0A1I0X8I5</accession>
<dbReference type="STRING" id="871651.SAMN05421688_1981"/>
<sequence length="369" mass="40738">MPLTWNAIYLGQYTTDIDLNENDDEYADNASVLVGQSYGSVDKPLSRNIVEVTSVNKNGQSYMLDADNDRHDDQLQFDLGDGRGTQTNIFDAASIYNATLTYEDGTVASITAVIMQDAEGNLFLAPEFEENDDMAAMEAKAIRSLSLDSLYSQTGEVMTVRTTTNFVCFATGTRIATREGDRAVETLTPGDMLMTADHGAQPLLWRGERHLDFKAGASPSERPVEIKAGALGDGIPARRLVVSPQHRLILQDKRREMLAPAIAFARARGIRRMEGRQTVRYHALLLARHEILYAEGARTESFYPGPWGIDRLAPIQRLEVISARPSLLSAAAGAYGPHAREVISRRNAEAIIRAGDWQKQARPKMSLSH</sequence>
<dbReference type="RefSeq" id="WP_092063911.1">
    <property type="nucleotide sequence ID" value="NZ_FOJU01000003.1"/>
</dbReference>
<evidence type="ECO:0000313" key="2">
    <source>
        <dbReference type="EMBL" id="SFA97164.1"/>
    </source>
</evidence>
<dbReference type="AlphaFoldDB" id="A0A1I0X8I5"/>
<dbReference type="Pfam" id="PF13403">
    <property type="entry name" value="Hint_2"/>
    <property type="match status" value="1"/>
</dbReference>
<dbReference type="SUPFAM" id="SSF51294">
    <property type="entry name" value="Hedgehog/intein (Hint) domain"/>
    <property type="match status" value="1"/>
</dbReference>
<dbReference type="Proteomes" id="UP000198796">
    <property type="component" value="Unassembled WGS sequence"/>
</dbReference>